<evidence type="ECO:0000313" key="3">
    <source>
        <dbReference type="Proteomes" id="UP000694553"/>
    </source>
</evidence>
<gene>
    <name evidence="2" type="primary">SPMAP2L</name>
</gene>
<sequence length="305" mass="34255">MEFAAEGDQVLVYVSSYTSSYTCVHRPRSRIHVLAEPKQRFCDSSPRLVWGTQQMIWTPSWGAMTARPSARILSLSKPKKDYSEYQCRCRPVIGGRPPLAKFGYPSERLLRLAEPKKYLAAYLEQRARESPEWPVSPAARNYNASQRILELARPKLLHPDFLPAREVPTEVSKFATSASASARIQQLAEPLIREMTCCSRHTHPGPAISAVSRSQKVIASPRTIELSRPKQLHADYAHPRDPEWPVTEAAKRAVATPRVLELAQPSARPRVGLTAYNPDAFRVKEAALKAACSQRLQELAQPILR</sequence>
<dbReference type="Ensembl" id="ENSCMUT00000038209.1">
    <property type="protein sequence ID" value="ENSCMUP00000029977.1"/>
    <property type="gene ID" value="ENSCMUG00000017755.1"/>
</dbReference>
<reference evidence="2" key="3">
    <citation type="submission" date="2025-09" db="UniProtKB">
        <authorList>
            <consortium name="Ensembl"/>
        </authorList>
    </citation>
    <scope>IDENTIFICATION</scope>
</reference>
<protein>
    <submittedName>
        <fullName evidence="2">Uncharacterized protein</fullName>
    </submittedName>
</protein>
<dbReference type="OMA" id="DRDAHWP"/>
<evidence type="ECO:0000313" key="2">
    <source>
        <dbReference type="Ensembl" id="ENSCMUP00000029977.1"/>
    </source>
</evidence>
<dbReference type="AlphaFoldDB" id="A0A8U7MQX6"/>
<accession>A0A8U7MQX6</accession>
<dbReference type="SMART" id="SM00705">
    <property type="entry name" value="THEG"/>
    <property type="match status" value="8"/>
</dbReference>
<dbReference type="PANTHER" id="PTHR15901:SF15">
    <property type="entry name" value="TESTICULAR HAPLOID EXPRESSED GENE PROTEIN-LIKE"/>
    <property type="match status" value="1"/>
</dbReference>
<keyword evidence="3" id="KW-1185">Reference proteome</keyword>
<proteinExistence type="predicted"/>
<name>A0A8U7MQX6_CORMO</name>
<dbReference type="Proteomes" id="UP000694553">
    <property type="component" value="Unassembled WGS sequence"/>
</dbReference>
<dbReference type="PANTHER" id="PTHR15901">
    <property type="entry name" value="TESTICULAR HAPLOID EXPRESSED GENE PROTEIN"/>
    <property type="match status" value="1"/>
</dbReference>
<keyword evidence="1" id="KW-0677">Repeat</keyword>
<reference evidence="2" key="2">
    <citation type="submission" date="2025-08" db="UniProtKB">
        <authorList>
            <consortium name="Ensembl"/>
        </authorList>
    </citation>
    <scope>IDENTIFICATION</scope>
</reference>
<reference evidence="3" key="1">
    <citation type="submission" date="2019-10" db="EMBL/GenBank/DDBJ databases">
        <title>Corvus moneduloides (New Caledonian crow) genome, bCorMon1, primary haplotype.</title>
        <authorList>
            <person name="Rutz C."/>
            <person name="Fungtammasan C."/>
            <person name="Mountcastle J."/>
            <person name="Formenti G."/>
            <person name="Chow W."/>
            <person name="Howe K."/>
            <person name="Steele M.P."/>
            <person name="Fernandes J."/>
            <person name="Gilbert M.T.P."/>
            <person name="Fedrigo O."/>
            <person name="Jarvis E.D."/>
            <person name="Gemmell N."/>
        </authorList>
    </citation>
    <scope>NUCLEOTIDE SEQUENCE [LARGE SCALE GENOMIC DNA]</scope>
</reference>
<dbReference type="Pfam" id="PF14912">
    <property type="entry name" value="THEG"/>
    <property type="match status" value="3"/>
</dbReference>
<dbReference type="InterPro" id="IPR042401">
    <property type="entry name" value="SPMAP2-like"/>
</dbReference>
<organism evidence="2 3">
    <name type="scientific">Corvus moneduloides</name>
    <name type="common">New Caledonian crow</name>
    <dbReference type="NCBI Taxonomy" id="1196302"/>
    <lineage>
        <taxon>Eukaryota</taxon>
        <taxon>Metazoa</taxon>
        <taxon>Chordata</taxon>
        <taxon>Craniata</taxon>
        <taxon>Vertebrata</taxon>
        <taxon>Euteleostomi</taxon>
        <taxon>Archelosauria</taxon>
        <taxon>Archosauria</taxon>
        <taxon>Dinosauria</taxon>
        <taxon>Saurischia</taxon>
        <taxon>Theropoda</taxon>
        <taxon>Coelurosauria</taxon>
        <taxon>Aves</taxon>
        <taxon>Neognathae</taxon>
        <taxon>Neoaves</taxon>
        <taxon>Telluraves</taxon>
        <taxon>Australaves</taxon>
        <taxon>Passeriformes</taxon>
        <taxon>Corvoidea</taxon>
        <taxon>Corvidae</taxon>
        <taxon>Corvus</taxon>
    </lineage>
</organism>
<evidence type="ECO:0000256" key="1">
    <source>
        <dbReference type="ARBA" id="ARBA00022737"/>
    </source>
</evidence>
<dbReference type="InterPro" id="IPR006623">
    <property type="entry name" value="THEG"/>
</dbReference>